<evidence type="ECO:0000259" key="1">
    <source>
        <dbReference type="Pfam" id="PF00551"/>
    </source>
</evidence>
<dbReference type="Pfam" id="PF00551">
    <property type="entry name" value="Formyl_trans_N"/>
    <property type="match status" value="1"/>
</dbReference>
<sequence length="221" mass="24082">MEVAEALVDAGHHVVGVASPALRDGHSDESSALSWDRLRSWAFPRDVPWTDSKTLRARHLPDSVDIILAAHSHAFIGRETRARAKVAAIGYHPSLLPLHRGRDAIRWTIRDGDKAAGGTVYHLTERTDGGPIAAQEHVLVPRGSTARSLWREHLAPLGVHLLLRVVNDLAQGRRVEVPQDDELATWEPAMDSAPLFKPELIALPGSASDAVVSDSWALRTG</sequence>
<evidence type="ECO:0000313" key="2">
    <source>
        <dbReference type="EMBL" id="MCC0095449.1"/>
    </source>
</evidence>
<dbReference type="InterPro" id="IPR036477">
    <property type="entry name" value="Formyl_transf_N_sf"/>
</dbReference>
<dbReference type="PANTHER" id="PTHR11138:SF5">
    <property type="entry name" value="METHIONYL-TRNA FORMYLTRANSFERASE, MITOCHONDRIAL"/>
    <property type="match status" value="1"/>
</dbReference>
<dbReference type="SUPFAM" id="SSF53328">
    <property type="entry name" value="Formyltransferase"/>
    <property type="match status" value="1"/>
</dbReference>
<dbReference type="InterPro" id="IPR002376">
    <property type="entry name" value="Formyl_transf_N"/>
</dbReference>
<evidence type="ECO:0000313" key="3">
    <source>
        <dbReference type="Proteomes" id="UP001520654"/>
    </source>
</evidence>
<protein>
    <submittedName>
        <fullName evidence="2">Methionyl-tRNA formyltransferase</fullName>
    </submittedName>
</protein>
<dbReference type="Proteomes" id="UP001520654">
    <property type="component" value="Unassembled WGS sequence"/>
</dbReference>
<reference evidence="2 3" key="1">
    <citation type="submission" date="2021-08" db="EMBL/GenBank/DDBJ databases">
        <title>Genomic Architecture of Streptomyces flavotricini NGL1 and Streptomyces erythrochromogenes HMS4 With Differential Plant Beneficial attributes and laccase production capabilities.</title>
        <authorList>
            <person name="Salwan R."/>
            <person name="Kaur R."/>
            <person name="Sharma V."/>
        </authorList>
    </citation>
    <scope>NUCLEOTIDE SEQUENCE [LARGE SCALE GENOMIC DNA]</scope>
    <source>
        <strain evidence="2 3">NGL1</strain>
    </source>
</reference>
<gene>
    <name evidence="2" type="ORF">K7B10_11755</name>
</gene>
<dbReference type="PANTHER" id="PTHR11138">
    <property type="entry name" value="METHIONYL-TRNA FORMYLTRANSFERASE"/>
    <property type="match status" value="1"/>
</dbReference>
<name>A0ABS8E3I1_9ACTN</name>
<dbReference type="Gene3D" id="3.40.50.12230">
    <property type="match status" value="1"/>
</dbReference>
<comment type="caution">
    <text evidence="2">The sequence shown here is derived from an EMBL/GenBank/DDBJ whole genome shotgun (WGS) entry which is preliminary data.</text>
</comment>
<keyword evidence="3" id="KW-1185">Reference proteome</keyword>
<feature type="domain" description="Formyl transferase N-terminal" evidence="1">
    <location>
        <begin position="63"/>
        <end position="151"/>
    </location>
</feature>
<organism evidence="2 3">
    <name type="scientific">Streptomyces flavotricini</name>
    <dbReference type="NCBI Taxonomy" id="66888"/>
    <lineage>
        <taxon>Bacteria</taxon>
        <taxon>Bacillati</taxon>
        <taxon>Actinomycetota</taxon>
        <taxon>Actinomycetes</taxon>
        <taxon>Kitasatosporales</taxon>
        <taxon>Streptomycetaceae</taxon>
        <taxon>Streptomyces</taxon>
    </lineage>
</organism>
<accession>A0ABS8E3I1</accession>
<proteinExistence type="predicted"/>
<dbReference type="EMBL" id="JAINUL010000001">
    <property type="protein sequence ID" value="MCC0095449.1"/>
    <property type="molecule type" value="Genomic_DNA"/>
</dbReference>